<accession>A0A9Q8QGW2</accession>
<reference evidence="1" key="1">
    <citation type="submission" date="2021-11" db="EMBL/GenBank/DDBJ databases">
        <title>Purpureocillium_takamizusanense_genome.</title>
        <authorList>
            <person name="Nguyen N.-H."/>
        </authorList>
    </citation>
    <scope>NUCLEOTIDE SEQUENCE</scope>
    <source>
        <strain evidence="1">PT3</strain>
    </source>
</reference>
<dbReference type="KEGG" id="ptkz:JDV02_005580"/>
<evidence type="ECO:0000313" key="1">
    <source>
        <dbReference type="EMBL" id="UNI19395.1"/>
    </source>
</evidence>
<organism evidence="1 2">
    <name type="scientific">Purpureocillium takamizusanense</name>
    <dbReference type="NCBI Taxonomy" id="2060973"/>
    <lineage>
        <taxon>Eukaryota</taxon>
        <taxon>Fungi</taxon>
        <taxon>Dikarya</taxon>
        <taxon>Ascomycota</taxon>
        <taxon>Pezizomycotina</taxon>
        <taxon>Sordariomycetes</taxon>
        <taxon>Hypocreomycetidae</taxon>
        <taxon>Hypocreales</taxon>
        <taxon>Ophiocordycipitaceae</taxon>
        <taxon>Purpureocillium</taxon>
    </lineage>
</organism>
<dbReference type="EMBL" id="CP086357">
    <property type="protein sequence ID" value="UNI19395.1"/>
    <property type="molecule type" value="Genomic_DNA"/>
</dbReference>
<dbReference type="Proteomes" id="UP000829364">
    <property type="component" value="Chromosome 4"/>
</dbReference>
<dbReference type="GeneID" id="72067529"/>
<protein>
    <submittedName>
        <fullName evidence="1">Uncharacterized protein</fullName>
    </submittedName>
</protein>
<dbReference type="AlphaFoldDB" id="A0A9Q8QGW2"/>
<sequence length="111" mass="11519">MGLEDDGSAISGNRKSAESRRFLALAESLVSRVSVPISATVLLAKQDHDASSLGSSEDANLLLVRVTANLFAESALQGLVPGQEVAFHNATGGLGTAGGGARSQRHLYDQR</sequence>
<proteinExistence type="predicted"/>
<dbReference type="RefSeq" id="XP_047842876.1">
    <property type="nucleotide sequence ID" value="XM_047986892.1"/>
</dbReference>
<keyword evidence="2" id="KW-1185">Reference proteome</keyword>
<gene>
    <name evidence="1" type="ORF">JDV02_005580</name>
</gene>
<evidence type="ECO:0000313" key="2">
    <source>
        <dbReference type="Proteomes" id="UP000829364"/>
    </source>
</evidence>
<name>A0A9Q8QGW2_9HYPO</name>